<evidence type="ECO:0000256" key="5">
    <source>
        <dbReference type="RuleBase" id="RU363041"/>
    </source>
</evidence>
<evidence type="ECO:0000313" key="7">
    <source>
        <dbReference type="Proteomes" id="UP000809243"/>
    </source>
</evidence>
<dbReference type="Proteomes" id="UP000809243">
    <property type="component" value="Unassembled WGS sequence"/>
</dbReference>
<organism evidence="6 7">
    <name type="scientific">Candidatus Iainarchaeum sp</name>
    <dbReference type="NCBI Taxonomy" id="3101447"/>
    <lineage>
        <taxon>Archaea</taxon>
        <taxon>Candidatus Iainarchaeota</taxon>
        <taxon>Candidatus Iainarchaeia</taxon>
        <taxon>Candidatus Iainarchaeales</taxon>
        <taxon>Candidatus Iainarchaeaceae</taxon>
        <taxon>Candidatus Iainarchaeum</taxon>
    </lineage>
</organism>
<keyword evidence="3 5" id="KW-1133">Transmembrane helix</keyword>
<feature type="transmembrane region" description="Helical" evidence="5">
    <location>
        <begin position="32"/>
        <end position="52"/>
    </location>
</feature>
<reference evidence="6" key="1">
    <citation type="submission" date="2021-01" db="EMBL/GenBank/DDBJ databases">
        <title>Active Sulfur Cycling in an Early Earth Analoge.</title>
        <authorList>
            <person name="Hahn C.R."/>
            <person name="Youssef N.H."/>
            <person name="Elshahed M."/>
        </authorList>
    </citation>
    <scope>NUCLEOTIDE SEQUENCE</scope>
    <source>
        <strain evidence="6">Zod_Metabat.1151</strain>
    </source>
</reference>
<evidence type="ECO:0000256" key="3">
    <source>
        <dbReference type="ARBA" id="ARBA00022989"/>
    </source>
</evidence>
<keyword evidence="2 5" id="KW-0812">Transmembrane</keyword>
<dbReference type="PANTHER" id="PTHR43483">
    <property type="entry name" value="MEMBRANE TRANSPORTER PROTEIN HI_0806-RELATED"/>
    <property type="match status" value="1"/>
</dbReference>
<dbReference type="EMBL" id="JAFGDB010000037">
    <property type="protein sequence ID" value="MBN2067258.1"/>
    <property type="molecule type" value="Genomic_DNA"/>
</dbReference>
<keyword evidence="5" id="KW-1003">Cell membrane</keyword>
<evidence type="ECO:0000256" key="1">
    <source>
        <dbReference type="ARBA" id="ARBA00004141"/>
    </source>
</evidence>
<dbReference type="InterPro" id="IPR002781">
    <property type="entry name" value="TM_pro_TauE-like"/>
</dbReference>
<protein>
    <recommendedName>
        <fullName evidence="5">Probable membrane transporter protein</fullName>
    </recommendedName>
</protein>
<evidence type="ECO:0000256" key="4">
    <source>
        <dbReference type="ARBA" id="ARBA00023136"/>
    </source>
</evidence>
<accession>A0A938YXQ0</accession>
<gene>
    <name evidence="6" type="ORF">JW744_02210</name>
</gene>
<feature type="transmembrane region" description="Helical" evidence="5">
    <location>
        <begin position="72"/>
        <end position="91"/>
    </location>
</feature>
<feature type="transmembrane region" description="Helical" evidence="5">
    <location>
        <begin position="98"/>
        <end position="116"/>
    </location>
</feature>
<keyword evidence="4 5" id="KW-0472">Membrane</keyword>
<evidence type="ECO:0000313" key="6">
    <source>
        <dbReference type="EMBL" id="MBN2067258.1"/>
    </source>
</evidence>
<dbReference type="AlphaFoldDB" id="A0A938YXQ0"/>
<comment type="similarity">
    <text evidence="5">Belongs to the 4-toluene sulfonate uptake permease (TSUP) (TC 2.A.102) family.</text>
</comment>
<sequence>MDLIQLGIFAAIGAFTGFISGMFGIGGGSIRIPLLAMTGMALIPAFATNMFAIPFSSGIGAYIQRKNIGWDITKPFVTGALVGIVIATLIVGFVSSQFLAIVFLLSTILTIFGLYLNKISNEIYNKIRPTWFNLFFAGFIANFIIGMRGGSGGTAFPPLLRAMHIKIHSAIATSLFAGVFTSLAALGIYFTRGDIIIFPAAIVAITGVGGSYIGSKLSMRTESKWLKLGLALLIFIFACIIIYKEFF</sequence>
<dbReference type="GO" id="GO:0005886">
    <property type="term" value="C:plasma membrane"/>
    <property type="evidence" value="ECO:0007669"/>
    <property type="project" value="UniProtKB-SubCell"/>
</dbReference>
<feature type="transmembrane region" description="Helical" evidence="5">
    <location>
        <begin position="131"/>
        <end position="149"/>
    </location>
</feature>
<dbReference type="PANTHER" id="PTHR43483:SF3">
    <property type="entry name" value="MEMBRANE TRANSPORTER PROTEIN HI_0806-RELATED"/>
    <property type="match status" value="1"/>
</dbReference>
<proteinExistence type="inferred from homology"/>
<name>A0A938YXQ0_9ARCH</name>
<feature type="transmembrane region" description="Helical" evidence="5">
    <location>
        <begin position="170"/>
        <end position="190"/>
    </location>
</feature>
<feature type="transmembrane region" description="Helical" evidence="5">
    <location>
        <begin position="6"/>
        <end position="25"/>
    </location>
</feature>
<comment type="caution">
    <text evidence="6">The sequence shown here is derived from an EMBL/GenBank/DDBJ whole genome shotgun (WGS) entry which is preliminary data.</text>
</comment>
<feature type="transmembrane region" description="Helical" evidence="5">
    <location>
        <begin position="196"/>
        <end position="213"/>
    </location>
</feature>
<feature type="transmembrane region" description="Helical" evidence="5">
    <location>
        <begin position="225"/>
        <end position="243"/>
    </location>
</feature>
<comment type="subcellular location">
    <subcellularLocation>
        <location evidence="5">Cell membrane</location>
        <topology evidence="5">Multi-pass membrane protein</topology>
    </subcellularLocation>
    <subcellularLocation>
        <location evidence="1">Membrane</location>
        <topology evidence="1">Multi-pass membrane protein</topology>
    </subcellularLocation>
</comment>
<dbReference type="Pfam" id="PF01925">
    <property type="entry name" value="TauE"/>
    <property type="match status" value="1"/>
</dbReference>
<evidence type="ECO:0000256" key="2">
    <source>
        <dbReference type="ARBA" id="ARBA00022692"/>
    </source>
</evidence>